<dbReference type="EMBL" id="OZ034818">
    <property type="protein sequence ID" value="CAL1389883.1"/>
    <property type="molecule type" value="Genomic_DNA"/>
</dbReference>
<dbReference type="Proteomes" id="UP001497516">
    <property type="component" value="Chromosome 5"/>
</dbReference>
<protein>
    <submittedName>
        <fullName evidence="1">Uncharacterized protein</fullName>
    </submittedName>
</protein>
<proteinExistence type="predicted"/>
<gene>
    <name evidence="1" type="ORF">LTRI10_LOCUS30708</name>
</gene>
<evidence type="ECO:0000313" key="1">
    <source>
        <dbReference type="EMBL" id="CAL1389883.1"/>
    </source>
</evidence>
<sequence>MEDVVVVGRVLVWSPMWRRRAVGNGSWWNGRHLKIPSPRMESSVPPIALRSSSRRRRTSLLLPCSPIFSNSLIDSTSIDSAATTFPSDLPTSRVRAATELDLLF</sequence>
<evidence type="ECO:0000313" key="2">
    <source>
        <dbReference type="Proteomes" id="UP001497516"/>
    </source>
</evidence>
<organism evidence="1 2">
    <name type="scientific">Linum trigynum</name>
    <dbReference type="NCBI Taxonomy" id="586398"/>
    <lineage>
        <taxon>Eukaryota</taxon>
        <taxon>Viridiplantae</taxon>
        <taxon>Streptophyta</taxon>
        <taxon>Embryophyta</taxon>
        <taxon>Tracheophyta</taxon>
        <taxon>Spermatophyta</taxon>
        <taxon>Magnoliopsida</taxon>
        <taxon>eudicotyledons</taxon>
        <taxon>Gunneridae</taxon>
        <taxon>Pentapetalae</taxon>
        <taxon>rosids</taxon>
        <taxon>fabids</taxon>
        <taxon>Malpighiales</taxon>
        <taxon>Linaceae</taxon>
        <taxon>Linum</taxon>
    </lineage>
</organism>
<dbReference type="AlphaFoldDB" id="A0AAV2EV40"/>
<name>A0AAV2EV40_9ROSI</name>
<reference evidence="1 2" key="1">
    <citation type="submission" date="2024-04" db="EMBL/GenBank/DDBJ databases">
        <authorList>
            <person name="Fracassetti M."/>
        </authorList>
    </citation>
    <scope>NUCLEOTIDE SEQUENCE [LARGE SCALE GENOMIC DNA]</scope>
</reference>
<keyword evidence="2" id="KW-1185">Reference proteome</keyword>
<accession>A0AAV2EV40</accession>